<accession>A0ABM7YA77</accession>
<dbReference type="RefSeq" id="WP_244457087.1">
    <property type="nucleotide sequence ID" value="NZ_AP025637.1"/>
</dbReference>
<name>A0ABM7YA77_9PROT</name>
<gene>
    <name evidence="1" type="ORF">Rmf_49170</name>
</gene>
<reference evidence="1 2" key="1">
    <citation type="journal article" date="2016" name="Microbes Environ.">
        <title>Phylogenetically diverse aerobic anoxygenic phototrophic bacteria isolated from epilithic biofilms in Tama river, Japan.</title>
        <authorList>
            <person name="Hirose S."/>
            <person name="Matsuura K."/>
            <person name="Haruta S."/>
        </authorList>
    </citation>
    <scope>NUCLEOTIDE SEQUENCE [LARGE SCALE GENOMIC DNA]</scope>
    <source>
        <strain evidence="1 2">S08</strain>
    </source>
</reference>
<keyword evidence="2" id="KW-1185">Reference proteome</keyword>
<evidence type="ECO:0000313" key="1">
    <source>
        <dbReference type="EMBL" id="BDG74988.1"/>
    </source>
</evidence>
<sequence>MLPHLSLRGDLDEVYAIHDVDEAFGVPAEKATIGTAGDLFDVLRSALPYAMAEDRDTWAQFRIALRHESGVNPDVVGRETLLIRPA</sequence>
<dbReference type="EMBL" id="AP025637">
    <property type="protein sequence ID" value="BDG74988.1"/>
    <property type="molecule type" value="Genomic_DNA"/>
</dbReference>
<organism evidence="1 2">
    <name type="scientific">Roseomonas fluvialis</name>
    <dbReference type="NCBI Taxonomy" id="1750527"/>
    <lineage>
        <taxon>Bacteria</taxon>
        <taxon>Pseudomonadati</taxon>
        <taxon>Pseudomonadota</taxon>
        <taxon>Alphaproteobacteria</taxon>
        <taxon>Acetobacterales</taxon>
        <taxon>Roseomonadaceae</taxon>
        <taxon>Roseomonas</taxon>
    </lineage>
</organism>
<evidence type="ECO:0000313" key="2">
    <source>
        <dbReference type="Proteomes" id="UP000831327"/>
    </source>
</evidence>
<proteinExistence type="predicted"/>
<dbReference type="Proteomes" id="UP000831327">
    <property type="component" value="Chromosome"/>
</dbReference>
<protein>
    <submittedName>
        <fullName evidence="1">Uncharacterized protein</fullName>
    </submittedName>
</protein>